<dbReference type="InterPro" id="IPR053926">
    <property type="entry name" value="RecX_HTH_1st"/>
</dbReference>
<organism evidence="7 8">
    <name type="scientific">[Myrmecia] bisecta</name>
    <dbReference type="NCBI Taxonomy" id="41462"/>
    <lineage>
        <taxon>Eukaryota</taxon>
        <taxon>Viridiplantae</taxon>
        <taxon>Chlorophyta</taxon>
        <taxon>core chlorophytes</taxon>
        <taxon>Trebouxiophyceae</taxon>
        <taxon>Trebouxiales</taxon>
        <taxon>Trebouxiaceae</taxon>
        <taxon>Myrmecia</taxon>
    </lineage>
</organism>
<feature type="domain" description="RecX first three-helical" evidence="6">
    <location>
        <begin position="46"/>
        <end position="85"/>
    </location>
</feature>
<evidence type="ECO:0000313" key="7">
    <source>
        <dbReference type="EMBL" id="KAK9814773.1"/>
    </source>
</evidence>
<evidence type="ECO:0000256" key="4">
    <source>
        <dbReference type="ARBA" id="ARBA00022490"/>
    </source>
</evidence>
<dbReference type="InterPro" id="IPR053924">
    <property type="entry name" value="RecX_HTH_2nd"/>
</dbReference>
<proteinExistence type="inferred from homology"/>
<reference evidence="7 8" key="1">
    <citation type="journal article" date="2024" name="Nat. Commun.">
        <title>Phylogenomics reveals the evolutionary origins of lichenization in chlorophyte algae.</title>
        <authorList>
            <person name="Puginier C."/>
            <person name="Libourel C."/>
            <person name="Otte J."/>
            <person name="Skaloud P."/>
            <person name="Haon M."/>
            <person name="Grisel S."/>
            <person name="Petersen M."/>
            <person name="Berrin J.G."/>
            <person name="Delaux P.M."/>
            <person name="Dal Grande F."/>
            <person name="Keller J."/>
        </authorList>
    </citation>
    <scope>NUCLEOTIDE SEQUENCE [LARGE SCALE GENOMIC DNA]</scope>
    <source>
        <strain evidence="7 8">SAG 2043</strain>
    </source>
</reference>
<accession>A0AAW1PXV5</accession>
<dbReference type="InterPro" id="IPR003783">
    <property type="entry name" value="Regulatory_RecX"/>
</dbReference>
<keyword evidence="8" id="KW-1185">Reference proteome</keyword>
<dbReference type="InterPro" id="IPR036388">
    <property type="entry name" value="WH-like_DNA-bd_sf"/>
</dbReference>
<dbReference type="Proteomes" id="UP001489004">
    <property type="component" value="Unassembled WGS sequence"/>
</dbReference>
<dbReference type="PANTHER" id="PTHR33602:SF1">
    <property type="entry name" value="REGULATORY PROTEIN RECX FAMILY PROTEIN"/>
    <property type="match status" value="1"/>
</dbReference>
<evidence type="ECO:0000256" key="2">
    <source>
        <dbReference type="ARBA" id="ARBA00009695"/>
    </source>
</evidence>
<dbReference type="Pfam" id="PF02631">
    <property type="entry name" value="RecX_HTH2"/>
    <property type="match status" value="1"/>
</dbReference>
<dbReference type="Pfam" id="PF21982">
    <property type="entry name" value="RecX_HTH1"/>
    <property type="match status" value="1"/>
</dbReference>
<dbReference type="PANTHER" id="PTHR33602">
    <property type="entry name" value="REGULATORY PROTEIN RECX FAMILY PROTEIN"/>
    <property type="match status" value="1"/>
</dbReference>
<dbReference type="EMBL" id="JALJOR010000007">
    <property type="protein sequence ID" value="KAK9814773.1"/>
    <property type="molecule type" value="Genomic_DNA"/>
</dbReference>
<gene>
    <name evidence="7" type="ORF">WJX72_011246</name>
</gene>
<comment type="caution">
    <text evidence="7">The sequence shown here is derived from an EMBL/GenBank/DDBJ whole genome shotgun (WGS) entry which is preliminary data.</text>
</comment>
<dbReference type="HAMAP" id="MF_01114">
    <property type="entry name" value="RecX"/>
    <property type="match status" value="1"/>
</dbReference>
<feature type="domain" description="RecX second three-helical" evidence="5">
    <location>
        <begin position="92"/>
        <end position="133"/>
    </location>
</feature>
<dbReference type="AlphaFoldDB" id="A0AAW1PXV5"/>
<dbReference type="GO" id="GO:0005737">
    <property type="term" value="C:cytoplasm"/>
    <property type="evidence" value="ECO:0007669"/>
    <property type="project" value="UniProtKB-SubCell"/>
</dbReference>
<name>A0AAW1PXV5_9CHLO</name>
<protein>
    <recommendedName>
        <fullName evidence="3">Regulatory protein RecX</fullName>
    </recommendedName>
</protein>
<comment type="similarity">
    <text evidence="2">Belongs to the RecX family.</text>
</comment>
<evidence type="ECO:0000259" key="5">
    <source>
        <dbReference type="Pfam" id="PF02631"/>
    </source>
</evidence>
<evidence type="ECO:0000256" key="1">
    <source>
        <dbReference type="ARBA" id="ARBA00004496"/>
    </source>
</evidence>
<dbReference type="Gene3D" id="1.10.10.10">
    <property type="entry name" value="Winged helix-like DNA-binding domain superfamily/Winged helix DNA-binding domain"/>
    <property type="match status" value="2"/>
</dbReference>
<sequence>MGLNSPGLTVVSGQDRLQSILASLPADEDPDSLKLDPVKERAFQSAKNSASGMLSRRPHSRHMLETKLLERGHEPQAIKEAIDRLEEVGLHSDTEYAEVYARSKWRQARWAPLRIRMELQRRGVSKADIAKGLAGVFGEDGRVHIDLYATQEEDEEAVMFGTERDDRSDRQLLEAARKQAAFTDGLPVEARRRRMIGWLQRRGHDWDTTSKVLTLLDLK</sequence>
<evidence type="ECO:0000259" key="6">
    <source>
        <dbReference type="Pfam" id="PF21982"/>
    </source>
</evidence>
<keyword evidence="4" id="KW-0963">Cytoplasm</keyword>
<dbReference type="GO" id="GO:0006282">
    <property type="term" value="P:regulation of DNA repair"/>
    <property type="evidence" value="ECO:0007669"/>
    <property type="project" value="InterPro"/>
</dbReference>
<evidence type="ECO:0000313" key="8">
    <source>
        <dbReference type="Proteomes" id="UP001489004"/>
    </source>
</evidence>
<evidence type="ECO:0000256" key="3">
    <source>
        <dbReference type="ARBA" id="ARBA00018111"/>
    </source>
</evidence>
<comment type="subcellular location">
    <subcellularLocation>
        <location evidence="1">Cytoplasm</location>
    </subcellularLocation>
</comment>